<dbReference type="Proteomes" id="UP000054516">
    <property type="component" value="Unassembled WGS sequence"/>
</dbReference>
<dbReference type="PANTHER" id="PTHR43008">
    <property type="entry name" value="BENZIL REDUCTASE"/>
    <property type="match status" value="1"/>
</dbReference>
<dbReference type="Gene3D" id="3.40.50.720">
    <property type="entry name" value="NAD(P)-binding Rossmann-like Domain"/>
    <property type="match status" value="1"/>
</dbReference>
<dbReference type="InterPro" id="IPR020904">
    <property type="entry name" value="Sc_DH/Rdtase_CS"/>
</dbReference>
<dbReference type="EMBL" id="DF977471">
    <property type="protein sequence ID" value="GAP87477.2"/>
    <property type="molecule type" value="Genomic_DNA"/>
</dbReference>
<dbReference type="GO" id="GO:0016616">
    <property type="term" value="F:oxidoreductase activity, acting on the CH-OH group of donors, NAD or NADP as acceptor"/>
    <property type="evidence" value="ECO:0007669"/>
    <property type="project" value="UniProtKB-ARBA"/>
</dbReference>
<dbReference type="OMA" id="FLEMWAS"/>
<dbReference type="PROSITE" id="PS00061">
    <property type="entry name" value="ADH_SHORT"/>
    <property type="match status" value="1"/>
</dbReference>
<evidence type="ECO:0000313" key="4">
    <source>
        <dbReference type="EMBL" id="GAP87477.2"/>
    </source>
</evidence>
<dbReference type="PANTHER" id="PTHR43008:SF10">
    <property type="entry name" value="CHAIN DEHYDROGENASE_OXIDOREDUCTASE, PUTATIVE (AFU_ORTHOLOGUE AFUA_2G15740)-RELATED"/>
    <property type="match status" value="1"/>
</dbReference>
<dbReference type="SUPFAM" id="SSF51735">
    <property type="entry name" value="NAD(P)-binding Rossmann-fold domains"/>
    <property type="match status" value="1"/>
</dbReference>
<dbReference type="GO" id="GO:0050664">
    <property type="term" value="F:oxidoreductase activity, acting on NAD(P)H, oxygen as acceptor"/>
    <property type="evidence" value="ECO:0007669"/>
    <property type="project" value="TreeGrafter"/>
</dbReference>
<protein>
    <submittedName>
        <fullName evidence="4">Putative D-arabinitol 2-dehydrogenase</fullName>
    </submittedName>
</protein>
<dbReference type="AlphaFoldDB" id="A0A1W2TH81"/>
<evidence type="ECO:0000256" key="3">
    <source>
        <dbReference type="ARBA" id="ARBA00023002"/>
    </source>
</evidence>
<reference evidence="4" key="1">
    <citation type="submission" date="2016-03" db="EMBL/GenBank/DDBJ databases">
        <title>Draft genome sequence of Rosellinia necatrix.</title>
        <authorList>
            <person name="Kanematsu S."/>
        </authorList>
    </citation>
    <scope>NUCLEOTIDE SEQUENCE [LARGE SCALE GENOMIC DNA]</scope>
    <source>
        <strain evidence="4">W97</strain>
    </source>
</reference>
<evidence type="ECO:0000313" key="5">
    <source>
        <dbReference type="Proteomes" id="UP000054516"/>
    </source>
</evidence>
<sequence length="119" mass="12955">MASLRRPECSKSALPVYNSSKAAVIQLARNLAMEWSPIREDGTGGIRVNCISPGHILTPMVLKNFEEDPGLREKWEAANMMGRLAETSEFKGAALFLLSSASSFMTGNNLIIDGGHTSW</sequence>
<organism evidence="4">
    <name type="scientific">Rosellinia necatrix</name>
    <name type="common">White root-rot fungus</name>
    <dbReference type="NCBI Taxonomy" id="77044"/>
    <lineage>
        <taxon>Eukaryota</taxon>
        <taxon>Fungi</taxon>
        <taxon>Dikarya</taxon>
        <taxon>Ascomycota</taxon>
        <taxon>Pezizomycotina</taxon>
        <taxon>Sordariomycetes</taxon>
        <taxon>Xylariomycetidae</taxon>
        <taxon>Xylariales</taxon>
        <taxon>Xylariaceae</taxon>
        <taxon>Rosellinia</taxon>
    </lineage>
</organism>
<comment type="similarity">
    <text evidence="1">Belongs to the short-chain dehydrogenases/reductases (SDR) family.</text>
</comment>
<dbReference type="STRING" id="77044.A0A1W2TH81"/>
<dbReference type="Pfam" id="PF13561">
    <property type="entry name" value="adh_short_C2"/>
    <property type="match status" value="1"/>
</dbReference>
<evidence type="ECO:0000256" key="2">
    <source>
        <dbReference type="ARBA" id="ARBA00022857"/>
    </source>
</evidence>
<dbReference type="PRINTS" id="PR00081">
    <property type="entry name" value="GDHRDH"/>
</dbReference>
<accession>A0A1W2TH81</accession>
<proteinExistence type="inferred from homology"/>
<gene>
    <name evidence="4" type="ORF">SAMD00023353_2600750</name>
</gene>
<keyword evidence="5" id="KW-1185">Reference proteome</keyword>
<dbReference type="InterPro" id="IPR036291">
    <property type="entry name" value="NAD(P)-bd_dom_sf"/>
</dbReference>
<name>A0A1W2TH81_ROSNE</name>
<dbReference type="OrthoDB" id="1669814at2759"/>
<keyword evidence="3" id="KW-0560">Oxidoreductase</keyword>
<evidence type="ECO:0000256" key="1">
    <source>
        <dbReference type="ARBA" id="ARBA00006484"/>
    </source>
</evidence>
<keyword evidence="2" id="KW-0521">NADP</keyword>
<dbReference type="InterPro" id="IPR002347">
    <property type="entry name" value="SDR_fam"/>
</dbReference>